<proteinExistence type="predicted"/>
<reference evidence="1" key="1">
    <citation type="journal article" date="2014" name="Front. Microbiol.">
        <title>High frequency of phylogenetically diverse reductive dehalogenase-homologous genes in deep subseafloor sedimentary metagenomes.</title>
        <authorList>
            <person name="Kawai M."/>
            <person name="Futagami T."/>
            <person name="Toyoda A."/>
            <person name="Takaki Y."/>
            <person name="Nishi S."/>
            <person name="Hori S."/>
            <person name="Arai W."/>
            <person name="Tsubouchi T."/>
            <person name="Morono Y."/>
            <person name="Uchiyama I."/>
            <person name="Ito T."/>
            <person name="Fujiyama A."/>
            <person name="Inagaki F."/>
            <person name="Takami H."/>
        </authorList>
    </citation>
    <scope>NUCLEOTIDE SEQUENCE</scope>
    <source>
        <strain evidence="1">Expedition CK06-06</strain>
    </source>
</reference>
<feature type="non-terminal residue" evidence="1">
    <location>
        <position position="1"/>
    </location>
</feature>
<protein>
    <submittedName>
        <fullName evidence="1">Uncharacterized protein</fullName>
    </submittedName>
</protein>
<comment type="caution">
    <text evidence="1">The sequence shown here is derived from an EMBL/GenBank/DDBJ whole genome shotgun (WGS) entry which is preliminary data.</text>
</comment>
<dbReference type="AlphaFoldDB" id="X1MDW8"/>
<name>X1MDW8_9ZZZZ</name>
<accession>X1MDW8</accession>
<evidence type="ECO:0000313" key="1">
    <source>
        <dbReference type="EMBL" id="GAI12880.1"/>
    </source>
</evidence>
<dbReference type="EMBL" id="BARV01009149">
    <property type="protein sequence ID" value="GAI12880.1"/>
    <property type="molecule type" value="Genomic_DNA"/>
</dbReference>
<sequence length="102" mass="11314">RVLVNGAVVRKAEGYDIAWTSSVGEQGMVSVFETHGTIATDYIVMSLNMPSHNPHKCMTLYDGRIEPFPAASYTQAKVEYDLANYSMTLHTFIQEIVLGKLS</sequence>
<organism evidence="1">
    <name type="scientific">marine sediment metagenome</name>
    <dbReference type="NCBI Taxonomy" id="412755"/>
    <lineage>
        <taxon>unclassified sequences</taxon>
        <taxon>metagenomes</taxon>
        <taxon>ecological metagenomes</taxon>
    </lineage>
</organism>
<gene>
    <name evidence="1" type="ORF">S06H3_18149</name>
</gene>